<evidence type="ECO:0000256" key="3">
    <source>
        <dbReference type="ARBA" id="ARBA00022448"/>
    </source>
</evidence>
<evidence type="ECO:0000256" key="2">
    <source>
        <dbReference type="ARBA" id="ARBA00008335"/>
    </source>
</evidence>
<comment type="similarity">
    <text evidence="2">Belongs to the major facilitator superfamily.</text>
</comment>
<sequence length="561" mass="59724">MPRPGRHGAKGSTTETSPLLSDRPRDSYTDDNHGPTSSPTPKSDEPKANMRLLLPAVGAGMFMVALDQLLVVTSYAKIGNDLKALKNTSWIATSYFLTLTIFQPLYGRLSDIFGRKECLLFAYAVFGLGCLGCGLSQDIVQLCIWRAVSGIGGGGVNAVVSILLSDLVPLRERGVYQGYINVIWGTGTSLGAPLGGFLADTIGWRWSFICQAPLSLVALLMVCFLIRLPKTSHAHWLTKLGRIDVLGAATLALAVVTLLVGLDAGSNLGWSHRAPLVALSLSPVFFALFVLVETRVAKYPFAPGHIIFSPALFACYLTNFFGMAGQMATFFLSPLYFQAVEGRTTAESGTLMMPATLAIVASSVGGGWIIKRYGRLYWPTVLSFALELSSVVPFALSVWLGSTVGLCVGLVLAALGIGCGKKSPDLCLQLQSLVCVRITTTLIGLLANAAPEDSAIAIACSYLFRSLGSSMGVGISSAVQQQLIRSQLEARLGGGGGGNGSEIAERVRESLDYINELPRDVADLVRSVYRLGTLGAVVPTTLLLTAAFLASFWVKEKVLEK</sequence>
<evidence type="ECO:0000256" key="4">
    <source>
        <dbReference type="ARBA" id="ARBA00022692"/>
    </source>
</evidence>
<feature type="transmembrane region" description="Helical" evidence="8">
    <location>
        <begin position="143"/>
        <end position="164"/>
    </location>
</feature>
<keyword evidence="3" id="KW-0813">Transport</keyword>
<feature type="transmembrane region" description="Helical" evidence="8">
    <location>
        <begin position="88"/>
        <end position="106"/>
    </location>
</feature>
<feature type="transmembrane region" description="Helical" evidence="8">
    <location>
        <begin position="52"/>
        <end position="76"/>
    </location>
</feature>
<dbReference type="PROSITE" id="PS50850">
    <property type="entry name" value="MFS"/>
    <property type="match status" value="1"/>
</dbReference>
<feature type="transmembrane region" description="Helical" evidence="8">
    <location>
        <begin position="204"/>
        <end position="228"/>
    </location>
</feature>
<dbReference type="InterPro" id="IPR036259">
    <property type="entry name" value="MFS_trans_sf"/>
</dbReference>
<dbReference type="GO" id="GO:0012505">
    <property type="term" value="C:endomembrane system"/>
    <property type="evidence" value="ECO:0007669"/>
    <property type="project" value="UniProtKB-SubCell"/>
</dbReference>
<organism evidence="10 11">
    <name type="scientific">Colletotrichum spinosum</name>
    <dbReference type="NCBI Taxonomy" id="1347390"/>
    <lineage>
        <taxon>Eukaryota</taxon>
        <taxon>Fungi</taxon>
        <taxon>Dikarya</taxon>
        <taxon>Ascomycota</taxon>
        <taxon>Pezizomycotina</taxon>
        <taxon>Sordariomycetes</taxon>
        <taxon>Hypocreomycetidae</taxon>
        <taxon>Glomerellales</taxon>
        <taxon>Glomerellaceae</taxon>
        <taxon>Colletotrichum</taxon>
        <taxon>Colletotrichum orbiculare species complex</taxon>
    </lineage>
</organism>
<feature type="transmembrane region" description="Helical" evidence="8">
    <location>
        <begin position="274"/>
        <end position="292"/>
    </location>
</feature>
<dbReference type="Gene3D" id="1.20.1720.10">
    <property type="entry name" value="Multidrug resistance protein D"/>
    <property type="match status" value="1"/>
</dbReference>
<feature type="transmembrane region" description="Helical" evidence="8">
    <location>
        <begin position="240"/>
        <end position="262"/>
    </location>
</feature>
<dbReference type="EMBL" id="QAPG01000100">
    <property type="protein sequence ID" value="TDZ31589.1"/>
    <property type="molecule type" value="Genomic_DNA"/>
</dbReference>
<feature type="domain" description="Major facilitator superfamily (MFS) profile" evidence="9">
    <location>
        <begin position="53"/>
        <end position="558"/>
    </location>
</feature>
<dbReference type="PANTHER" id="PTHR23501">
    <property type="entry name" value="MAJOR FACILITATOR SUPERFAMILY"/>
    <property type="match status" value="1"/>
</dbReference>
<dbReference type="GO" id="GO:0015174">
    <property type="term" value="F:basic amino acid transmembrane transporter activity"/>
    <property type="evidence" value="ECO:0007669"/>
    <property type="project" value="TreeGrafter"/>
</dbReference>
<evidence type="ECO:0000313" key="11">
    <source>
        <dbReference type="Proteomes" id="UP000295083"/>
    </source>
</evidence>
<dbReference type="GO" id="GO:0046943">
    <property type="term" value="F:carboxylic acid transmembrane transporter activity"/>
    <property type="evidence" value="ECO:0007669"/>
    <property type="project" value="UniProtKB-ARBA"/>
</dbReference>
<feature type="compositionally biased region" description="Basic and acidic residues" evidence="7">
    <location>
        <begin position="22"/>
        <end position="33"/>
    </location>
</feature>
<evidence type="ECO:0000256" key="8">
    <source>
        <dbReference type="SAM" id="Phobius"/>
    </source>
</evidence>
<comment type="caution">
    <text evidence="10">The sequence shown here is derived from an EMBL/GenBank/DDBJ whole genome shotgun (WGS) entry which is preliminary data.</text>
</comment>
<evidence type="ECO:0000259" key="9">
    <source>
        <dbReference type="PROSITE" id="PS50850"/>
    </source>
</evidence>
<keyword evidence="11" id="KW-1185">Reference proteome</keyword>
<evidence type="ECO:0000313" key="10">
    <source>
        <dbReference type="EMBL" id="TDZ31589.1"/>
    </source>
</evidence>
<dbReference type="FunFam" id="1.20.1720.10:FF:000013">
    <property type="entry name" value="Related to multidrug resistance proteins"/>
    <property type="match status" value="1"/>
</dbReference>
<gene>
    <name evidence="10" type="primary">fnx2-1</name>
    <name evidence="10" type="ORF">C8035_v001490</name>
</gene>
<dbReference type="CDD" id="cd17502">
    <property type="entry name" value="MFS_Azr1_MDR_like"/>
    <property type="match status" value="1"/>
</dbReference>
<dbReference type="InterPro" id="IPR011701">
    <property type="entry name" value="MFS"/>
</dbReference>
<dbReference type="AlphaFoldDB" id="A0A4V3HRG4"/>
<evidence type="ECO:0000256" key="6">
    <source>
        <dbReference type="ARBA" id="ARBA00023136"/>
    </source>
</evidence>
<feature type="transmembrane region" description="Helical" evidence="8">
    <location>
        <begin position="534"/>
        <end position="554"/>
    </location>
</feature>
<feature type="region of interest" description="Disordered" evidence="7">
    <location>
        <begin position="1"/>
        <end position="47"/>
    </location>
</feature>
<accession>A0A4V3HRG4</accession>
<dbReference type="SUPFAM" id="SSF103473">
    <property type="entry name" value="MFS general substrate transporter"/>
    <property type="match status" value="1"/>
</dbReference>
<dbReference type="PANTHER" id="PTHR23501:SF84">
    <property type="entry name" value="VACUOLAR MEMBRANE AMINO ACID UPTAKE TRANSPORTER FNX2"/>
    <property type="match status" value="1"/>
</dbReference>
<dbReference type="Proteomes" id="UP000295083">
    <property type="component" value="Unassembled WGS sequence"/>
</dbReference>
<evidence type="ECO:0000256" key="7">
    <source>
        <dbReference type="SAM" id="MobiDB-lite"/>
    </source>
</evidence>
<dbReference type="Pfam" id="PF07690">
    <property type="entry name" value="MFS_1"/>
    <property type="match status" value="1"/>
</dbReference>
<dbReference type="GO" id="GO:0000329">
    <property type="term" value="C:fungal-type vacuole membrane"/>
    <property type="evidence" value="ECO:0007669"/>
    <property type="project" value="TreeGrafter"/>
</dbReference>
<keyword evidence="5 8" id="KW-1133">Transmembrane helix</keyword>
<evidence type="ECO:0000256" key="1">
    <source>
        <dbReference type="ARBA" id="ARBA00004127"/>
    </source>
</evidence>
<reference evidence="10 11" key="1">
    <citation type="submission" date="2018-11" db="EMBL/GenBank/DDBJ databases">
        <title>Genome sequence and assembly of Colletotrichum spinosum.</title>
        <authorList>
            <person name="Gan P."/>
            <person name="Shirasu K."/>
        </authorList>
    </citation>
    <scope>NUCLEOTIDE SEQUENCE [LARGE SCALE GENOMIC DNA]</scope>
    <source>
        <strain evidence="10 11">CBS 515.97</strain>
    </source>
</reference>
<dbReference type="InterPro" id="IPR020846">
    <property type="entry name" value="MFS_dom"/>
</dbReference>
<feature type="transmembrane region" description="Helical" evidence="8">
    <location>
        <begin position="176"/>
        <end position="198"/>
    </location>
</feature>
<keyword evidence="4 8" id="KW-0812">Transmembrane</keyword>
<feature type="transmembrane region" description="Helical" evidence="8">
    <location>
        <begin position="349"/>
        <end position="369"/>
    </location>
</feature>
<proteinExistence type="inferred from homology"/>
<protein>
    <submittedName>
        <fullName evidence="10">Vacuolar membrane amino acid uptake transporter fnx2</fullName>
    </submittedName>
</protein>
<keyword evidence="6 8" id="KW-0472">Membrane</keyword>
<evidence type="ECO:0000256" key="5">
    <source>
        <dbReference type="ARBA" id="ARBA00022989"/>
    </source>
</evidence>
<comment type="subcellular location">
    <subcellularLocation>
        <location evidence="1">Endomembrane system</location>
        <topology evidence="1">Multi-pass membrane protein</topology>
    </subcellularLocation>
</comment>
<dbReference type="Gene3D" id="1.20.1250.20">
    <property type="entry name" value="MFS general substrate transporter like domains"/>
    <property type="match status" value="1"/>
</dbReference>
<feature type="transmembrane region" description="Helical" evidence="8">
    <location>
        <begin position="118"/>
        <end position="137"/>
    </location>
</feature>
<name>A0A4V3HRG4_9PEZI</name>